<organism evidence="1">
    <name type="scientific">Rhizophora mucronata</name>
    <name type="common">Asiatic mangrove</name>
    <dbReference type="NCBI Taxonomy" id="61149"/>
    <lineage>
        <taxon>Eukaryota</taxon>
        <taxon>Viridiplantae</taxon>
        <taxon>Streptophyta</taxon>
        <taxon>Embryophyta</taxon>
        <taxon>Tracheophyta</taxon>
        <taxon>Spermatophyta</taxon>
        <taxon>Magnoliopsida</taxon>
        <taxon>eudicotyledons</taxon>
        <taxon>Gunneridae</taxon>
        <taxon>Pentapetalae</taxon>
        <taxon>rosids</taxon>
        <taxon>fabids</taxon>
        <taxon>Malpighiales</taxon>
        <taxon>Rhizophoraceae</taxon>
        <taxon>Rhizophora</taxon>
    </lineage>
</organism>
<name>A0A2P2JBH2_RHIMU</name>
<reference evidence="1" key="1">
    <citation type="submission" date="2018-02" db="EMBL/GenBank/DDBJ databases">
        <title>Rhizophora mucronata_Transcriptome.</title>
        <authorList>
            <person name="Meera S.P."/>
            <person name="Sreeshan A."/>
            <person name="Augustine A."/>
        </authorList>
    </citation>
    <scope>NUCLEOTIDE SEQUENCE</scope>
    <source>
        <tissue evidence="1">Leaf</tissue>
    </source>
</reference>
<sequence>MRFFISLDFPSIWFFEAARYSTKEGWI</sequence>
<accession>A0A2P2JBH2</accession>
<evidence type="ECO:0000313" key="1">
    <source>
        <dbReference type="EMBL" id="MBW90793.1"/>
    </source>
</evidence>
<proteinExistence type="predicted"/>
<protein>
    <submittedName>
        <fullName evidence="1">Uncharacterized protein</fullName>
    </submittedName>
</protein>
<dbReference type="EMBL" id="GGEC01010310">
    <property type="protein sequence ID" value="MBW90793.1"/>
    <property type="molecule type" value="Transcribed_RNA"/>
</dbReference>
<dbReference type="AlphaFoldDB" id="A0A2P2JBH2"/>